<keyword evidence="2" id="KW-1185">Reference proteome</keyword>
<name>A0A653BR29_CALMS</name>
<evidence type="ECO:0000313" key="2">
    <source>
        <dbReference type="Proteomes" id="UP000410492"/>
    </source>
</evidence>
<proteinExistence type="predicted"/>
<gene>
    <name evidence="1" type="ORF">CALMAC_LOCUS3078</name>
</gene>
<organism evidence="1 2">
    <name type="scientific">Callosobruchus maculatus</name>
    <name type="common">Southern cowpea weevil</name>
    <name type="synonym">Pulse bruchid</name>
    <dbReference type="NCBI Taxonomy" id="64391"/>
    <lineage>
        <taxon>Eukaryota</taxon>
        <taxon>Metazoa</taxon>
        <taxon>Ecdysozoa</taxon>
        <taxon>Arthropoda</taxon>
        <taxon>Hexapoda</taxon>
        <taxon>Insecta</taxon>
        <taxon>Pterygota</taxon>
        <taxon>Neoptera</taxon>
        <taxon>Endopterygota</taxon>
        <taxon>Coleoptera</taxon>
        <taxon>Polyphaga</taxon>
        <taxon>Cucujiformia</taxon>
        <taxon>Chrysomeloidea</taxon>
        <taxon>Chrysomelidae</taxon>
        <taxon>Bruchinae</taxon>
        <taxon>Bruchini</taxon>
        <taxon>Callosobruchus</taxon>
    </lineage>
</organism>
<dbReference type="EMBL" id="CAACVG010004034">
    <property type="protein sequence ID" value="VEN38049.1"/>
    <property type="molecule type" value="Genomic_DNA"/>
</dbReference>
<reference evidence="1 2" key="1">
    <citation type="submission" date="2019-01" db="EMBL/GenBank/DDBJ databases">
        <authorList>
            <person name="Sayadi A."/>
        </authorList>
    </citation>
    <scope>NUCLEOTIDE SEQUENCE [LARGE SCALE GENOMIC DNA]</scope>
</reference>
<sequence>MYDNHRTSGNSGYLVPCSYPITLCESPICSHDVCSCNLFIVVDCSFCNCVLFGETNIITLFVPRKWQKQTKYPSR</sequence>
<dbReference type="AlphaFoldDB" id="A0A653BR29"/>
<dbReference type="Proteomes" id="UP000410492">
    <property type="component" value="Unassembled WGS sequence"/>
</dbReference>
<evidence type="ECO:0000313" key="1">
    <source>
        <dbReference type="EMBL" id="VEN38049.1"/>
    </source>
</evidence>
<accession>A0A653BR29</accession>
<protein>
    <submittedName>
        <fullName evidence="1">Uncharacterized protein</fullName>
    </submittedName>
</protein>